<dbReference type="Pfam" id="PF05958">
    <property type="entry name" value="tRNA_U5-meth_tr"/>
    <property type="match status" value="1"/>
</dbReference>
<keyword evidence="2 6" id="KW-0808">Transferase</keyword>
<comment type="caution">
    <text evidence="6">Lacks conserved residue(s) required for the propagation of feature annotation.</text>
</comment>
<dbReference type="PROSITE" id="PS51687">
    <property type="entry name" value="SAM_MT_RNA_M5U"/>
    <property type="match status" value="1"/>
</dbReference>
<comment type="caution">
    <text evidence="7">The sequence shown here is derived from an EMBL/GenBank/DDBJ whole genome shotgun (WGS) entry which is preliminary data.</text>
</comment>
<keyword evidence="8" id="KW-1185">Reference proteome</keyword>
<evidence type="ECO:0000256" key="3">
    <source>
        <dbReference type="ARBA" id="ARBA00022691"/>
    </source>
</evidence>
<keyword evidence="3 6" id="KW-0949">S-adenosyl-L-methionine</keyword>
<accession>A0A6L2PT78</accession>
<feature type="active site" description="Nucleophile" evidence="6">
    <location>
        <position position="155"/>
    </location>
</feature>
<name>A0A6L2PT78_COPFO</name>
<comment type="similarity">
    <text evidence="6">Belongs to the class I-like SAM-binding methyltransferase superfamily. RNA M5U methyltransferase family.</text>
</comment>
<dbReference type="AlphaFoldDB" id="A0A6L2PT78"/>
<dbReference type="GO" id="GO:0030697">
    <property type="term" value="F:tRNA (uracil(54)-C5)-methyltransferase activity, S-adenosyl methionine-dependent"/>
    <property type="evidence" value="ECO:0007669"/>
    <property type="project" value="UniProtKB-EC"/>
</dbReference>
<feature type="binding site" evidence="6">
    <location>
        <position position="43"/>
    </location>
    <ligand>
        <name>S-adenosyl-L-methionine</name>
        <dbReference type="ChEBI" id="CHEBI:59789"/>
    </ligand>
</feature>
<dbReference type="EC" id="2.1.1.35" evidence="4"/>
<comment type="catalytic activity">
    <reaction evidence="5">
        <text>uridine(54) in tRNA + S-adenosyl-L-methionine = 5-methyluridine(54) in tRNA + S-adenosyl-L-homocysteine + H(+)</text>
        <dbReference type="Rhea" id="RHEA:42712"/>
        <dbReference type="Rhea" id="RHEA-COMP:10167"/>
        <dbReference type="Rhea" id="RHEA-COMP:10193"/>
        <dbReference type="ChEBI" id="CHEBI:15378"/>
        <dbReference type="ChEBI" id="CHEBI:57856"/>
        <dbReference type="ChEBI" id="CHEBI:59789"/>
        <dbReference type="ChEBI" id="CHEBI:65315"/>
        <dbReference type="ChEBI" id="CHEBI:74447"/>
        <dbReference type="EC" id="2.1.1.35"/>
    </reaction>
    <physiologicalReaction direction="left-to-right" evidence="5">
        <dbReference type="Rhea" id="RHEA:42713"/>
    </physiologicalReaction>
</comment>
<dbReference type="GO" id="GO:0003723">
    <property type="term" value="F:RNA binding"/>
    <property type="evidence" value="ECO:0007669"/>
    <property type="project" value="TreeGrafter"/>
</dbReference>
<reference evidence="8" key="1">
    <citation type="submission" date="2020-01" db="EMBL/GenBank/DDBJ databases">
        <title>Draft genome sequence of the Termite Coptotermes fromosanus.</title>
        <authorList>
            <person name="Itakura S."/>
            <person name="Yosikawa Y."/>
            <person name="Umezawa K."/>
        </authorList>
    </citation>
    <scope>NUCLEOTIDE SEQUENCE [LARGE SCALE GENOMIC DNA]</scope>
</reference>
<gene>
    <name evidence="7" type="ORF">Cfor_01517</name>
</gene>
<evidence type="ECO:0000313" key="8">
    <source>
        <dbReference type="Proteomes" id="UP000502823"/>
    </source>
</evidence>
<evidence type="ECO:0000313" key="7">
    <source>
        <dbReference type="EMBL" id="GFG33635.1"/>
    </source>
</evidence>
<protein>
    <recommendedName>
        <fullName evidence="4">tRNA (uracil(54)-C(5))-methyltransferase</fullName>
        <ecNumber evidence="4">2.1.1.35</ecNumber>
    </recommendedName>
</protein>
<feature type="binding site" evidence="6">
    <location>
        <position position="78"/>
    </location>
    <ligand>
        <name>S-adenosyl-L-methionine</name>
        <dbReference type="ChEBI" id="CHEBI:59789"/>
    </ligand>
</feature>
<dbReference type="SUPFAM" id="SSF53335">
    <property type="entry name" value="S-adenosyl-L-methionine-dependent methyltransferases"/>
    <property type="match status" value="1"/>
</dbReference>
<sequence>MVHKSVVRSVVKKVVCSDRIIALKVKAQWMPTLEHDDGVEELYNIIEAIFEEDGKGDTDTIIMGVWNSVKCGQVLGLELLAQAVDDAKSNAEDNNITNCNFFVGKAEDILSSVINRALKEDILAVVDPPRAGLHQRALVHLRRTEKLGKLLFLSCDPKAAVKNFVDLSRPASKMYHGAPFVPMCAVPVDMFPHTSHCELVIYFERVDLSQLENP</sequence>
<evidence type="ECO:0000256" key="4">
    <source>
        <dbReference type="ARBA" id="ARBA00033763"/>
    </source>
</evidence>
<dbReference type="InterPro" id="IPR029063">
    <property type="entry name" value="SAM-dependent_MTases_sf"/>
</dbReference>
<dbReference type="InterPro" id="IPR010280">
    <property type="entry name" value="U5_MeTrfase_fam"/>
</dbReference>
<dbReference type="Gene3D" id="3.40.50.150">
    <property type="entry name" value="Vaccinia Virus protein VP39"/>
    <property type="match status" value="1"/>
</dbReference>
<evidence type="ECO:0000256" key="2">
    <source>
        <dbReference type="ARBA" id="ARBA00022679"/>
    </source>
</evidence>
<evidence type="ECO:0000256" key="5">
    <source>
        <dbReference type="ARBA" id="ARBA00047278"/>
    </source>
</evidence>
<dbReference type="Proteomes" id="UP000502823">
    <property type="component" value="Unassembled WGS sequence"/>
</dbReference>
<evidence type="ECO:0000256" key="1">
    <source>
        <dbReference type="ARBA" id="ARBA00022603"/>
    </source>
</evidence>
<dbReference type="GO" id="GO:0006396">
    <property type="term" value="P:RNA processing"/>
    <property type="evidence" value="ECO:0007669"/>
    <property type="project" value="InterPro"/>
</dbReference>
<organism evidence="7 8">
    <name type="scientific">Coptotermes formosanus</name>
    <name type="common">Formosan subterranean termite</name>
    <dbReference type="NCBI Taxonomy" id="36987"/>
    <lineage>
        <taxon>Eukaryota</taxon>
        <taxon>Metazoa</taxon>
        <taxon>Ecdysozoa</taxon>
        <taxon>Arthropoda</taxon>
        <taxon>Hexapoda</taxon>
        <taxon>Insecta</taxon>
        <taxon>Pterygota</taxon>
        <taxon>Neoptera</taxon>
        <taxon>Polyneoptera</taxon>
        <taxon>Dictyoptera</taxon>
        <taxon>Blattodea</taxon>
        <taxon>Blattoidea</taxon>
        <taxon>Termitoidae</taxon>
        <taxon>Rhinotermitidae</taxon>
        <taxon>Coptotermes</taxon>
    </lineage>
</organism>
<feature type="binding site" evidence="6">
    <location>
        <position position="127"/>
    </location>
    <ligand>
        <name>S-adenosyl-L-methionine</name>
        <dbReference type="ChEBI" id="CHEBI:59789"/>
    </ligand>
</feature>
<dbReference type="EMBL" id="BLKM01000443">
    <property type="protein sequence ID" value="GFG33635.1"/>
    <property type="molecule type" value="Genomic_DNA"/>
</dbReference>
<dbReference type="InterPro" id="IPR045850">
    <property type="entry name" value="TRM2_met"/>
</dbReference>
<dbReference type="InParanoid" id="A0A6L2PT78"/>
<evidence type="ECO:0000256" key="6">
    <source>
        <dbReference type="PROSITE-ProRule" id="PRU01024"/>
    </source>
</evidence>
<proteinExistence type="inferred from homology"/>
<keyword evidence="1 6" id="KW-0489">Methyltransferase</keyword>
<dbReference type="OrthoDB" id="10250660at2759"/>
<dbReference type="PANTHER" id="PTHR45904:SF2">
    <property type="entry name" value="TRNA (URACIL-5-)-METHYLTRANSFERASE HOMOLOG A"/>
    <property type="match status" value="1"/>
</dbReference>
<dbReference type="GO" id="GO:0032259">
    <property type="term" value="P:methylation"/>
    <property type="evidence" value="ECO:0007669"/>
    <property type="project" value="UniProtKB-KW"/>
</dbReference>
<dbReference type="PANTHER" id="PTHR45904">
    <property type="entry name" value="TRNA (URACIL-5-)-METHYLTRANSFERASE"/>
    <property type="match status" value="1"/>
</dbReference>